<dbReference type="Gene3D" id="2.40.50.100">
    <property type="match status" value="1"/>
</dbReference>
<dbReference type="SUPFAM" id="SSF51246">
    <property type="entry name" value="Rudiment single hybrid motif"/>
    <property type="match status" value="1"/>
</dbReference>
<dbReference type="PROSITE" id="PS50968">
    <property type="entry name" value="BIOTINYL_LIPOYL"/>
    <property type="match status" value="1"/>
</dbReference>
<name>A0A5N5E1X9_RHOER</name>
<dbReference type="InterPro" id="IPR011764">
    <property type="entry name" value="Biotin_carboxylation_dom"/>
</dbReference>
<dbReference type="InterPro" id="IPR005482">
    <property type="entry name" value="Biotin_COase_C"/>
</dbReference>
<feature type="non-terminal residue" evidence="8">
    <location>
        <position position="1"/>
    </location>
</feature>
<dbReference type="InterPro" id="IPR000089">
    <property type="entry name" value="Biotin_lipoyl"/>
</dbReference>
<dbReference type="Pfam" id="PF00364">
    <property type="entry name" value="Biotin_lipoyl"/>
    <property type="match status" value="1"/>
</dbReference>
<dbReference type="AlphaFoldDB" id="A0A5N5E1X9"/>
<feature type="domain" description="Biotin carboxylation" evidence="7">
    <location>
        <begin position="1"/>
        <end position="91"/>
    </location>
</feature>
<dbReference type="InterPro" id="IPR001882">
    <property type="entry name" value="Biotin_BS"/>
</dbReference>
<evidence type="ECO:0000313" key="8">
    <source>
        <dbReference type="EMBL" id="KAB2583720.1"/>
    </source>
</evidence>
<evidence type="ECO:0000259" key="6">
    <source>
        <dbReference type="PROSITE" id="PS50968"/>
    </source>
</evidence>
<dbReference type="CDD" id="cd06850">
    <property type="entry name" value="biotinyl_domain"/>
    <property type="match status" value="1"/>
</dbReference>
<accession>A0A5N5E1X9</accession>
<keyword evidence="1" id="KW-0436">Ligase</keyword>
<comment type="caution">
    <text evidence="8">The sequence shown here is derived from an EMBL/GenBank/DDBJ whole genome shotgun (WGS) entry which is preliminary data.</text>
</comment>
<dbReference type="Proteomes" id="UP000325576">
    <property type="component" value="Unassembled WGS sequence"/>
</dbReference>
<dbReference type="EMBL" id="MRBO01000511">
    <property type="protein sequence ID" value="KAB2583720.1"/>
    <property type="molecule type" value="Genomic_DNA"/>
</dbReference>
<sequence length="305" mass="31971">EEFSVLREQGVRLDSGVVDGSVVGVHYDPMLAKIISYAPTRTAAARLLASTLARTRIHGLRTNRDLLVNVLAHPAFIAGDTDTAFFETHDLEKLSTPLADTDAERLSALAAALADAAHNRASARVIGRLPSGWRNLPSQPQSKSYSTASGDYDVRYSLSRSGVLSAEGFDDVSLVSATAARVVLEQSGVRRSFDVAAYGSEIFVDSSLGPVALTAAPRFVDPSAEVAAGSLLAPMPGSVIRLGAALGDAVTAGQPILWLEAMKMEHTVTAPTAGVLVELPVAVGQQVEVGSVLARVEEPATEEEA</sequence>
<dbReference type="PANTHER" id="PTHR18866">
    <property type="entry name" value="CARBOXYLASE:PYRUVATE/ACETYL-COA/PROPIONYL-COA CARBOXYLASE"/>
    <property type="match status" value="1"/>
</dbReference>
<dbReference type="SUPFAM" id="SSF51230">
    <property type="entry name" value="Single hybrid motif"/>
    <property type="match status" value="1"/>
</dbReference>
<keyword evidence="4" id="KW-0092">Biotin</keyword>
<dbReference type="InterPro" id="IPR011054">
    <property type="entry name" value="Rudment_hybrid_motif"/>
</dbReference>
<keyword evidence="3" id="KW-0067">ATP-binding</keyword>
<dbReference type="Gene3D" id="3.30.470.20">
    <property type="entry name" value="ATP-grasp fold, B domain"/>
    <property type="match status" value="1"/>
</dbReference>
<dbReference type="PANTHER" id="PTHR18866:SF126">
    <property type="entry name" value="BIOTIN CARBOXYLASE"/>
    <property type="match status" value="1"/>
</dbReference>
<evidence type="ECO:0000256" key="2">
    <source>
        <dbReference type="ARBA" id="ARBA00022741"/>
    </source>
</evidence>
<dbReference type="Pfam" id="PF21139">
    <property type="entry name" value="BT_MCC_alpha"/>
    <property type="match status" value="1"/>
</dbReference>
<evidence type="ECO:0000259" key="7">
    <source>
        <dbReference type="PROSITE" id="PS50979"/>
    </source>
</evidence>
<protein>
    <submittedName>
        <fullName evidence="8">Acetyl/propionyl-CoA carboxylase subuit alpha</fullName>
    </submittedName>
</protein>
<dbReference type="InterPro" id="IPR048429">
    <property type="entry name" value="MCC_alpha_BT"/>
</dbReference>
<dbReference type="GO" id="GO:0005524">
    <property type="term" value="F:ATP binding"/>
    <property type="evidence" value="ECO:0007669"/>
    <property type="project" value="UniProtKB-KW"/>
</dbReference>
<dbReference type="PROSITE" id="PS50979">
    <property type="entry name" value="BC"/>
    <property type="match status" value="1"/>
</dbReference>
<dbReference type="SMART" id="SM00878">
    <property type="entry name" value="Biotin_carb_C"/>
    <property type="match status" value="1"/>
</dbReference>
<dbReference type="InterPro" id="IPR011053">
    <property type="entry name" value="Single_hybrid_motif"/>
</dbReference>
<evidence type="ECO:0000313" key="9">
    <source>
        <dbReference type="Proteomes" id="UP000325576"/>
    </source>
</evidence>
<keyword evidence="2" id="KW-0547">Nucleotide-binding</keyword>
<dbReference type="InterPro" id="IPR050856">
    <property type="entry name" value="Biotin_carboxylase_complex"/>
</dbReference>
<gene>
    <name evidence="8" type="ORF">BS297_19200</name>
</gene>
<reference evidence="8 9" key="1">
    <citation type="journal article" date="2017" name="Poromechanics V (2013)">
        <title>Genomic Characterization of the Arsenic-Tolerant Actinobacterium, &lt;i&gt;Rhodococcus erythropolis&lt;/i&gt; S43.</title>
        <authorList>
            <person name="Retamal-Morales G."/>
            <person name="Mehnert M."/>
            <person name="Schwabe R."/>
            <person name="Tischler D."/>
            <person name="Schloemann M."/>
            <person name="Levican G.J."/>
        </authorList>
    </citation>
    <scope>NUCLEOTIDE SEQUENCE [LARGE SCALE GENOMIC DNA]</scope>
    <source>
        <strain evidence="8 9">S43</strain>
    </source>
</reference>
<dbReference type="Pfam" id="PF02785">
    <property type="entry name" value="Biotin_carb_C"/>
    <property type="match status" value="1"/>
</dbReference>
<evidence type="ECO:0000256" key="5">
    <source>
        <dbReference type="ARBA" id="ARBA00048501"/>
    </source>
</evidence>
<feature type="domain" description="Lipoyl-binding" evidence="6">
    <location>
        <begin position="216"/>
        <end position="297"/>
    </location>
</feature>
<dbReference type="GO" id="GO:0004075">
    <property type="term" value="F:biotin carboxylase activity"/>
    <property type="evidence" value="ECO:0007669"/>
    <property type="project" value="UniProtKB-EC"/>
</dbReference>
<evidence type="ECO:0000256" key="1">
    <source>
        <dbReference type="ARBA" id="ARBA00022598"/>
    </source>
</evidence>
<evidence type="ECO:0000256" key="3">
    <source>
        <dbReference type="ARBA" id="ARBA00022840"/>
    </source>
</evidence>
<dbReference type="PROSITE" id="PS00188">
    <property type="entry name" value="BIOTIN"/>
    <property type="match status" value="1"/>
</dbReference>
<comment type="catalytic activity">
    <reaction evidence="5">
        <text>N(6)-biotinyl-L-lysyl-[protein] + hydrogencarbonate + ATP = N(6)-carboxybiotinyl-L-lysyl-[protein] + ADP + phosphate + H(+)</text>
        <dbReference type="Rhea" id="RHEA:13501"/>
        <dbReference type="Rhea" id="RHEA-COMP:10505"/>
        <dbReference type="Rhea" id="RHEA-COMP:10506"/>
        <dbReference type="ChEBI" id="CHEBI:15378"/>
        <dbReference type="ChEBI" id="CHEBI:17544"/>
        <dbReference type="ChEBI" id="CHEBI:30616"/>
        <dbReference type="ChEBI" id="CHEBI:43474"/>
        <dbReference type="ChEBI" id="CHEBI:83144"/>
        <dbReference type="ChEBI" id="CHEBI:83145"/>
        <dbReference type="ChEBI" id="CHEBI:456216"/>
        <dbReference type="EC" id="6.3.4.14"/>
    </reaction>
    <physiologicalReaction direction="left-to-right" evidence="5">
        <dbReference type="Rhea" id="RHEA:13502"/>
    </physiologicalReaction>
</comment>
<organism evidence="8 9">
    <name type="scientific">Rhodococcus erythropolis</name>
    <name type="common">Arthrobacter picolinophilus</name>
    <dbReference type="NCBI Taxonomy" id="1833"/>
    <lineage>
        <taxon>Bacteria</taxon>
        <taxon>Bacillati</taxon>
        <taxon>Actinomycetota</taxon>
        <taxon>Actinomycetes</taxon>
        <taxon>Mycobacteriales</taxon>
        <taxon>Nocardiaceae</taxon>
        <taxon>Rhodococcus</taxon>
        <taxon>Rhodococcus erythropolis group</taxon>
    </lineage>
</organism>
<proteinExistence type="predicted"/>
<evidence type="ECO:0000256" key="4">
    <source>
        <dbReference type="ARBA" id="ARBA00023267"/>
    </source>
</evidence>